<dbReference type="AlphaFoldDB" id="A0A9D4H8U1"/>
<dbReference type="Pfam" id="PF20266">
    <property type="entry name" value="Mab-21_C"/>
    <property type="match status" value="1"/>
</dbReference>
<keyword evidence="3" id="KW-1185">Reference proteome</keyword>
<evidence type="ECO:0000313" key="3">
    <source>
        <dbReference type="Proteomes" id="UP000828390"/>
    </source>
</evidence>
<proteinExistence type="predicted"/>
<feature type="domain" description="Mab-21-like HhH/H2TH-like" evidence="1">
    <location>
        <begin position="282"/>
        <end position="351"/>
    </location>
</feature>
<dbReference type="InterPro" id="IPR024810">
    <property type="entry name" value="MAB21L/cGLR"/>
</dbReference>
<gene>
    <name evidence="2" type="ORF">DPMN_102877</name>
</gene>
<protein>
    <recommendedName>
        <fullName evidence="1">Mab-21-like HhH/H2TH-like domain-containing protein</fullName>
    </recommendedName>
</protein>
<organism evidence="2 3">
    <name type="scientific">Dreissena polymorpha</name>
    <name type="common">Zebra mussel</name>
    <name type="synonym">Mytilus polymorpha</name>
    <dbReference type="NCBI Taxonomy" id="45954"/>
    <lineage>
        <taxon>Eukaryota</taxon>
        <taxon>Metazoa</taxon>
        <taxon>Spiralia</taxon>
        <taxon>Lophotrochozoa</taxon>
        <taxon>Mollusca</taxon>
        <taxon>Bivalvia</taxon>
        <taxon>Autobranchia</taxon>
        <taxon>Heteroconchia</taxon>
        <taxon>Euheterodonta</taxon>
        <taxon>Imparidentia</taxon>
        <taxon>Neoheterodontei</taxon>
        <taxon>Myida</taxon>
        <taxon>Dreissenoidea</taxon>
        <taxon>Dreissenidae</taxon>
        <taxon>Dreissena</taxon>
    </lineage>
</organism>
<comment type="caution">
    <text evidence="2">The sequence shown here is derived from an EMBL/GenBank/DDBJ whole genome shotgun (WGS) entry which is preliminary data.</text>
</comment>
<evidence type="ECO:0000259" key="1">
    <source>
        <dbReference type="Pfam" id="PF20266"/>
    </source>
</evidence>
<reference evidence="2" key="1">
    <citation type="journal article" date="2019" name="bioRxiv">
        <title>The Genome of the Zebra Mussel, Dreissena polymorpha: A Resource for Invasive Species Research.</title>
        <authorList>
            <person name="McCartney M.A."/>
            <person name="Auch B."/>
            <person name="Kono T."/>
            <person name="Mallez S."/>
            <person name="Zhang Y."/>
            <person name="Obille A."/>
            <person name="Becker A."/>
            <person name="Abrahante J.E."/>
            <person name="Garbe J."/>
            <person name="Badalamenti J.P."/>
            <person name="Herman A."/>
            <person name="Mangelson H."/>
            <person name="Liachko I."/>
            <person name="Sullivan S."/>
            <person name="Sone E.D."/>
            <person name="Koren S."/>
            <person name="Silverstein K.A.T."/>
            <person name="Beckman K.B."/>
            <person name="Gohl D.M."/>
        </authorList>
    </citation>
    <scope>NUCLEOTIDE SEQUENCE</scope>
    <source>
        <strain evidence="2">Duluth1</strain>
        <tissue evidence="2">Whole animal</tissue>
    </source>
</reference>
<name>A0A9D4H8U1_DREPO</name>
<dbReference type="InterPro" id="IPR046906">
    <property type="entry name" value="Mab-21_HhH/H2TH-like"/>
</dbReference>
<dbReference type="PANTHER" id="PTHR10656">
    <property type="entry name" value="CELL FATE DETERMINING PROTEIN MAB21-RELATED"/>
    <property type="match status" value="1"/>
</dbReference>
<dbReference type="Gene3D" id="1.10.1410.40">
    <property type="match status" value="1"/>
</dbReference>
<reference evidence="2" key="2">
    <citation type="submission" date="2020-11" db="EMBL/GenBank/DDBJ databases">
        <authorList>
            <person name="McCartney M.A."/>
            <person name="Auch B."/>
            <person name="Kono T."/>
            <person name="Mallez S."/>
            <person name="Becker A."/>
            <person name="Gohl D.M."/>
            <person name="Silverstein K.A.T."/>
            <person name="Koren S."/>
            <person name="Bechman K.B."/>
            <person name="Herman A."/>
            <person name="Abrahante J.E."/>
            <person name="Garbe J."/>
        </authorList>
    </citation>
    <scope>NUCLEOTIDE SEQUENCE</scope>
    <source>
        <strain evidence="2">Duluth1</strain>
        <tissue evidence="2">Whole animal</tissue>
    </source>
</reference>
<accession>A0A9D4H8U1</accession>
<dbReference type="SMART" id="SM01265">
    <property type="entry name" value="Mab-21"/>
    <property type="match status" value="1"/>
</dbReference>
<evidence type="ECO:0000313" key="2">
    <source>
        <dbReference type="EMBL" id="KAH3829650.1"/>
    </source>
</evidence>
<dbReference type="PANTHER" id="PTHR10656:SF69">
    <property type="entry name" value="MAB-21-LIKE HHH_H2TH-LIKE DOMAIN-CONTAINING PROTEIN"/>
    <property type="match status" value="1"/>
</dbReference>
<dbReference type="Proteomes" id="UP000828390">
    <property type="component" value="Unassembled WGS sequence"/>
</dbReference>
<sequence length="713" mass="83161">MEDIGVTEEMVRFRRYVYLEDETRSPCKNTSVSTYILAVGSQVEGSTTLGMNSDTDMMRVEQYKKLSFHGQITEKTERNTLAAVVVKDKNCCSQCCFLQVRPLNPETNQKIASNDDIDITGRFVCDKQGRIFVSNKPAVDKLSSMVKLFALNCEQHGPAVRFSDKCKETDVSFAIECPSQPDDCQVLFTRPKPGHWPKQQTITDAKQCGIFLVHPGNIGSTYNRLNSILTIQFSTEYSLLQWRISTNTIERLLMFDLSIVQMRAYILTKMIRKEFLGPLEDTRLSTFHMKTSFLFTIEQFPENIWRNDNLLQCVLYCLNTLRRFLKRRYCPHYTIASVNLFENKLEVFEMDLLENEISTMIFSKLICICSIQMDNFGQRMSGRINSRLSTKQEARSLIISQFLFNTYEDWSSNIDRKARKSKSEVDYFLDYRIESESFAITNDDKYRYERKYHLNYILNQKASVEASRCLENNIEISDAIDKMFRGSLSSGKISCYLKYASMLVCTQQYEKAESRLKEVRITKHMVEVSFLLDDFKTLEKRVKFTNSNSPAYIVKDCLRKILTPVSFSREESYCLPKHLVYEMYRYRWDTDANKSEYRELSCERWRDTAVINARPFLFYLQYLSSKHAHTKHVSLCNIEKYLEDKLNGKDNFDKHIETTINILGHIHELENNISAAWTTYAKSVLYVPTNNAALWHLFRLLGQQVYGKQSDTS</sequence>
<dbReference type="EMBL" id="JAIWYP010000004">
    <property type="protein sequence ID" value="KAH3829650.1"/>
    <property type="molecule type" value="Genomic_DNA"/>
</dbReference>